<evidence type="ECO:0000259" key="2">
    <source>
        <dbReference type="Pfam" id="PF13439"/>
    </source>
</evidence>
<dbReference type="Pfam" id="PF13439">
    <property type="entry name" value="Glyco_transf_4"/>
    <property type="match status" value="1"/>
</dbReference>
<sequence>MNIAMIHWGYPPVIGGVETHLLLLGPALVKKGHSVSLLTGAHADSPSKFIDKGVHITRLPIMDLNWLYRRGFANLEKEIRNSVNAFLDSSKADVLHVHNMHYFSEMHARVVEAEAKRRRIPLILTAHNIWADSLCVKLTRDIKWDRIIAVSDFIKRALEGFGLNEKLAVTIHHGIEGGPFFRASGKEAYARYPMLQGKRVLFHSARMGLAKGSDVVVQAFRLIKEKVPDAFLVLAGTKNIIDWGESQQHDIAYVLELLDLFNLRGDTLIDQYPIGLMPAMYAASEVVVYPSTSPEPFGIAMLEAFASAKPLVVTRSGGMPEVVRHGVSGYIVEPFNHQALANTVTRLFKNSALAQKIGKRGREEFKLHYSLSRMVGEIVHVYRDTIKKYKT</sequence>
<reference evidence="3 4" key="1">
    <citation type="journal article" date="2015" name="Nature">
        <title>rRNA introns, odd ribosomes, and small enigmatic genomes across a large radiation of phyla.</title>
        <authorList>
            <person name="Brown C.T."/>
            <person name="Hug L.A."/>
            <person name="Thomas B.C."/>
            <person name="Sharon I."/>
            <person name="Castelle C.J."/>
            <person name="Singh A."/>
            <person name="Wilkins M.J."/>
            <person name="Williams K.H."/>
            <person name="Banfield J.F."/>
        </authorList>
    </citation>
    <scope>NUCLEOTIDE SEQUENCE [LARGE SCALE GENOMIC DNA]</scope>
</reference>
<gene>
    <name evidence="3" type="ORF">UY59_C0004G0008</name>
</gene>
<dbReference type="AlphaFoldDB" id="A0A0G1WIS2"/>
<protein>
    <submittedName>
        <fullName evidence="3">Glycosyl transferase group 1</fullName>
    </submittedName>
</protein>
<organism evidence="3 4">
    <name type="scientific">Candidatus Kaiserbacteria bacterium GW2011_GWA1_50_28</name>
    <dbReference type="NCBI Taxonomy" id="1618668"/>
    <lineage>
        <taxon>Bacteria</taxon>
        <taxon>Candidatus Kaiseribacteriota</taxon>
    </lineage>
</organism>
<dbReference type="PANTHER" id="PTHR12526:SF638">
    <property type="entry name" value="SPORE COAT PROTEIN SA"/>
    <property type="match status" value="1"/>
</dbReference>
<evidence type="ECO:0000313" key="4">
    <source>
        <dbReference type="Proteomes" id="UP000034057"/>
    </source>
</evidence>
<dbReference type="SUPFAM" id="SSF53756">
    <property type="entry name" value="UDP-Glycosyltransferase/glycogen phosphorylase"/>
    <property type="match status" value="1"/>
</dbReference>
<name>A0A0G1WIS2_9BACT</name>
<dbReference type="CDD" id="cd03801">
    <property type="entry name" value="GT4_PimA-like"/>
    <property type="match status" value="1"/>
</dbReference>
<accession>A0A0G1WIS2</accession>
<feature type="domain" description="Glycosyl transferase family 1" evidence="1">
    <location>
        <begin position="196"/>
        <end position="363"/>
    </location>
</feature>
<dbReference type="Pfam" id="PF00534">
    <property type="entry name" value="Glycos_transf_1"/>
    <property type="match status" value="1"/>
</dbReference>
<comment type="caution">
    <text evidence="3">The sequence shown here is derived from an EMBL/GenBank/DDBJ whole genome shotgun (WGS) entry which is preliminary data.</text>
</comment>
<evidence type="ECO:0000313" key="3">
    <source>
        <dbReference type="EMBL" id="KKW18525.1"/>
    </source>
</evidence>
<dbReference type="PANTHER" id="PTHR12526">
    <property type="entry name" value="GLYCOSYLTRANSFERASE"/>
    <property type="match status" value="1"/>
</dbReference>
<evidence type="ECO:0000259" key="1">
    <source>
        <dbReference type="Pfam" id="PF00534"/>
    </source>
</evidence>
<dbReference type="InterPro" id="IPR001296">
    <property type="entry name" value="Glyco_trans_1"/>
</dbReference>
<feature type="domain" description="Glycosyltransferase subfamily 4-like N-terminal" evidence="2">
    <location>
        <begin position="14"/>
        <end position="175"/>
    </location>
</feature>
<keyword evidence="3" id="KW-0808">Transferase</keyword>
<dbReference type="Gene3D" id="3.40.50.2000">
    <property type="entry name" value="Glycogen Phosphorylase B"/>
    <property type="match status" value="2"/>
</dbReference>
<dbReference type="InterPro" id="IPR028098">
    <property type="entry name" value="Glyco_trans_4-like_N"/>
</dbReference>
<dbReference type="EMBL" id="LCQO01000004">
    <property type="protein sequence ID" value="KKW18525.1"/>
    <property type="molecule type" value="Genomic_DNA"/>
</dbReference>
<dbReference type="Proteomes" id="UP000034057">
    <property type="component" value="Unassembled WGS sequence"/>
</dbReference>
<proteinExistence type="predicted"/>
<dbReference type="GO" id="GO:0016757">
    <property type="term" value="F:glycosyltransferase activity"/>
    <property type="evidence" value="ECO:0007669"/>
    <property type="project" value="InterPro"/>
</dbReference>